<dbReference type="CDD" id="cd12148">
    <property type="entry name" value="fungal_TF_MHR"/>
    <property type="match status" value="1"/>
</dbReference>
<sequence length="1096" mass="119463">MAAQLVGRDDGSNQSTGPTALIRLSFVNATATTLGHLNVHDRDLTTNRPLGFGQRGLDKAVSFPFAHRIAADQDHAAPWLAISAIVEKSGATPGNSFELRRNFRKRPRIHHSSPVAGTQAAASHHQTPHGGATEDPRHPMYHSPARSGQHPGAVSQTPSSSTSPSVVQSPRLNKDEHLTRSALADFYRSQIRTTLPVSRTSRWAYIGTTASNMAHLVNTQTKRPDCLHYPFPPYRSTLPWKPSASSLTARAIPVIQPQEDPKNHEPPKWTFTTLPDPDLGVLPVSEIREDLIEAYFRDIHPGFPVVQEAEFRRLLTTGSSNPQDPSGQEPPPLLLLQCVLLAGAHVSTHPAIERARTSIKEALYRRVRSLFDMRYENDRLCLLQAALILTWHVDSADDISANAWYWSGIASRIALGLGMHRRFNSTRLRAQGRRRMRSLWWVVVQTEVLCALNHGRPMSFDLDDCDQEMLTNDDLLEEVIDPATGGPTNVCTHNVGFCLANASLCLVIWEMLKLHSPGRKRLLGGENSKAMREAKMDMNSRLADWCLQLPPDMAHPSWPAQSFWAAQLHLHYYTAVITLNRRLKVVVPDADPGYHHAPEPARHHAPIDRSRRNEGEAKLESSDASLCHNSAVSILSILNRMLDSGWTRQCWQSTLTPILAAAIQFCAEIRSAIPHDTCGQDDPTDPSSCPQPGERGTSSDLLLALGSLDGLQNLWSISATMASHWSPAEGLSRLIDTILTEVKGMMQTTSSRIRRHSHDPHISQVGTNRRGPHVAVGESAISTESTSAQESATGGKCSHATPLEYPNERGSSTYPGAPARTRQPTAAVAVAVGVETRTESHGAPNTARRITSQNFGPPSSSCDGSHSTGVSSDSRNHLASSGHHSQRNFSYGPEHGGGDPTSVDGLAVAGIWERDAGPKPPWSGVQRLEASAMRDSRSATYDPTYRGSTSRCPTPPSASQDGPSNDNNNDNSNNSTHQSIWNCSTVRAATAAVAAPPRFGGAASFSSDEPLHHSRLETAEARGADMHQFRQMNGIAATSSTRAHSPGLFWDMHVEDLLQCMTDPVAVKDTLGNIYNTDDHVAMTGDDPGAFVMFDG</sequence>
<evidence type="ECO:0000256" key="6">
    <source>
        <dbReference type="SAM" id="MobiDB-lite"/>
    </source>
</evidence>
<feature type="domain" description="Xylanolytic transcriptional activator regulatory" evidence="7">
    <location>
        <begin position="403"/>
        <end position="476"/>
    </location>
</feature>
<keyword evidence="1" id="KW-0862">Zinc</keyword>
<feature type="compositionally biased region" description="Low complexity" evidence="6">
    <location>
        <begin position="154"/>
        <end position="170"/>
    </location>
</feature>
<evidence type="ECO:0000256" key="5">
    <source>
        <dbReference type="ARBA" id="ARBA00023242"/>
    </source>
</evidence>
<feature type="region of interest" description="Disordered" evidence="6">
    <location>
        <begin position="749"/>
        <end position="770"/>
    </location>
</feature>
<proteinExistence type="predicted"/>
<dbReference type="InterPro" id="IPR052073">
    <property type="entry name" value="Amide_Lactam_Regulators"/>
</dbReference>
<dbReference type="VEuPathDB" id="FungiDB:PV07_05272"/>
<dbReference type="AlphaFoldDB" id="A0A0D2CEA7"/>
<evidence type="ECO:0000313" key="8">
    <source>
        <dbReference type="EMBL" id="KIW29458.1"/>
    </source>
</evidence>
<feature type="region of interest" description="Disordered" evidence="6">
    <location>
        <begin position="929"/>
        <end position="978"/>
    </location>
</feature>
<reference evidence="8 9" key="1">
    <citation type="submission" date="2015-01" db="EMBL/GenBank/DDBJ databases">
        <title>The Genome Sequence of Cladophialophora immunda CBS83496.</title>
        <authorList>
            <consortium name="The Broad Institute Genomics Platform"/>
            <person name="Cuomo C."/>
            <person name="de Hoog S."/>
            <person name="Gorbushina A."/>
            <person name="Stielow B."/>
            <person name="Teixiera M."/>
            <person name="Abouelleil A."/>
            <person name="Chapman S.B."/>
            <person name="Priest M."/>
            <person name="Young S.K."/>
            <person name="Wortman J."/>
            <person name="Nusbaum C."/>
            <person name="Birren B."/>
        </authorList>
    </citation>
    <scope>NUCLEOTIDE SEQUENCE [LARGE SCALE GENOMIC DNA]</scope>
    <source>
        <strain evidence="8 9">CBS 83496</strain>
    </source>
</reference>
<feature type="region of interest" description="Disordered" evidence="6">
    <location>
        <begin position="783"/>
        <end position="904"/>
    </location>
</feature>
<dbReference type="SMART" id="SM00906">
    <property type="entry name" value="Fungal_trans"/>
    <property type="match status" value="1"/>
</dbReference>
<keyword evidence="3" id="KW-0238">DNA-binding</keyword>
<feature type="region of interest" description="Disordered" evidence="6">
    <location>
        <begin position="677"/>
        <end position="696"/>
    </location>
</feature>
<dbReference type="PANTHER" id="PTHR47171:SF4">
    <property type="entry name" value="ACETAMIDASE REGULATORY PROTEIN"/>
    <property type="match status" value="1"/>
</dbReference>
<feature type="compositionally biased region" description="Low complexity" evidence="6">
    <location>
        <begin position="783"/>
        <end position="793"/>
    </location>
</feature>
<name>A0A0D2CEA7_9EURO</name>
<organism evidence="8 9">
    <name type="scientific">Cladophialophora immunda</name>
    <dbReference type="NCBI Taxonomy" id="569365"/>
    <lineage>
        <taxon>Eukaryota</taxon>
        <taxon>Fungi</taxon>
        <taxon>Dikarya</taxon>
        <taxon>Ascomycota</taxon>
        <taxon>Pezizomycotina</taxon>
        <taxon>Eurotiomycetes</taxon>
        <taxon>Chaetothyriomycetidae</taxon>
        <taxon>Chaetothyriales</taxon>
        <taxon>Herpotrichiellaceae</taxon>
        <taxon>Cladophialophora</taxon>
    </lineage>
</organism>
<evidence type="ECO:0000256" key="4">
    <source>
        <dbReference type="ARBA" id="ARBA00023163"/>
    </source>
</evidence>
<keyword evidence="2" id="KW-0805">Transcription regulation</keyword>
<dbReference type="GO" id="GO:0008270">
    <property type="term" value="F:zinc ion binding"/>
    <property type="evidence" value="ECO:0007669"/>
    <property type="project" value="InterPro"/>
</dbReference>
<feature type="compositionally biased region" description="Polar residues" evidence="6">
    <location>
        <begin position="938"/>
        <end position="963"/>
    </location>
</feature>
<keyword evidence="9" id="KW-1185">Reference proteome</keyword>
<keyword evidence="5" id="KW-0539">Nucleus</keyword>
<dbReference type="Pfam" id="PF04082">
    <property type="entry name" value="Fungal_trans"/>
    <property type="match status" value="1"/>
</dbReference>
<evidence type="ECO:0000313" key="9">
    <source>
        <dbReference type="Proteomes" id="UP000054466"/>
    </source>
</evidence>
<dbReference type="OrthoDB" id="39175at2759"/>
<feature type="region of interest" description="Disordered" evidence="6">
    <location>
        <begin position="594"/>
        <end position="620"/>
    </location>
</feature>
<dbReference type="GO" id="GO:0006351">
    <property type="term" value="P:DNA-templated transcription"/>
    <property type="evidence" value="ECO:0007669"/>
    <property type="project" value="InterPro"/>
</dbReference>
<dbReference type="RefSeq" id="XP_016249674.1">
    <property type="nucleotide sequence ID" value="XM_016392155.1"/>
</dbReference>
<evidence type="ECO:0000259" key="7">
    <source>
        <dbReference type="SMART" id="SM00906"/>
    </source>
</evidence>
<keyword evidence="4" id="KW-0804">Transcription</keyword>
<gene>
    <name evidence="8" type="ORF">PV07_05272</name>
</gene>
<evidence type="ECO:0000256" key="3">
    <source>
        <dbReference type="ARBA" id="ARBA00023125"/>
    </source>
</evidence>
<protein>
    <submittedName>
        <fullName evidence="8">Acetamidase regulatory protein</fullName>
    </submittedName>
</protein>
<evidence type="ECO:0000256" key="1">
    <source>
        <dbReference type="ARBA" id="ARBA00022833"/>
    </source>
</evidence>
<dbReference type="EMBL" id="KN847042">
    <property type="protein sequence ID" value="KIW29458.1"/>
    <property type="molecule type" value="Genomic_DNA"/>
</dbReference>
<dbReference type="Proteomes" id="UP000054466">
    <property type="component" value="Unassembled WGS sequence"/>
</dbReference>
<evidence type="ECO:0000256" key="2">
    <source>
        <dbReference type="ARBA" id="ARBA00023015"/>
    </source>
</evidence>
<feature type="compositionally biased region" description="Polar residues" evidence="6">
    <location>
        <begin position="848"/>
        <end position="889"/>
    </location>
</feature>
<dbReference type="PANTHER" id="PTHR47171">
    <property type="entry name" value="FARA-RELATED"/>
    <property type="match status" value="1"/>
</dbReference>
<accession>A0A0D2CEA7</accession>
<dbReference type="GeneID" id="27344466"/>
<dbReference type="InterPro" id="IPR007219">
    <property type="entry name" value="XnlR_reg_dom"/>
</dbReference>
<dbReference type="GO" id="GO:0003677">
    <property type="term" value="F:DNA binding"/>
    <property type="evidence" value="ECO:0007669"/>
    <property type="project" value="UniProtKB-KW"/>
</dbReference>
<feature type="region of interest" description="Disordered" evidence="6">
    <location>
        <begin position="110"/>
        <end position="175"/>
    </location>
</feature>
<feature type="compositionally biased region" description="Low complexity" evidence="6">
    <location>
        <begin position="964"/>
        <end position="975"/>
    </location>
</feature>
<dbReference type="HOGENOM" id="CLU_283843_0_0_1"/>